<organism evidence="3 4">
    <name type="scientific">Tanacetum coccineum</name>
    <dbReference type="NCBI Taxonomy" id="301880"/>
    <lineage>
        <taxon>Eukaryota</taxon>
        <taxon>Viridiplantae</taxon>
        <taxon>Streptophyta</taxon>
        <taxon>Embryophyta</taxon>
        <taxon>Tracheophyta</taxon>
        <taxon>Spermatophyta</taxon>
        <taxon>Magnoliopsida</taxon>
        <taxon>eudicotyledons</taxon>
        <taxon>Gunneridae</taxon>
        <taxon>Pentapetalae</taxon>
        <taxon>asterids</taxon>
        <taxon>campanulids</taxon>
        <taxon>Asterales</taxon>
        <taxon>Asteraceae</taxon>
        <taxon>Asteroideae</taxon>
        <taxon>Anthemideae</taxon>
        <taxon>Anthemidinae</taxon>
        <taxon>Tanacetum</taxon>
    </lineage>
</organism>
<name>A0ABQ5IQC8_9ASTR</name>
<dbReference type="EMBL" id="BQNB010021061">
    <property type="protein sequence ID" value="GJU02460.1"/>
    <property type="molecule type" value="Genomic_DNA"/>
</dbReference>
<reference evidence="3" key="2">
    <citation type="submission" date="2022-01" db="EMBL/GenBank/DDBJ databases">
        <authorList>
            <person name="Yamashiro T."/>
            <person name="Shiraishi A."/>
            <person name="Satake H."/>
            <person name="Nakayama K."/>
        </authorList>
    </citation>
    <scope>NUCLEOTIDE SEQUENCE</scope>
</reference>
<proteinExistence type="predicted"/>
<keyword evidence="4" id="KW-1185">Reference proteome</keyword>
<accession>A0ABQ5IQC8</accession>
<dbReference type="InterPro" id="IPR012677">
    <property type="entry name" value="Nucleotide-bd_a/b_plait_sf"/>
</dbReference>
<dbReference type="Pfam" id="PF00076">
    <property type="entry name" value="RRM_1"/>
    <property type="match status" value="1"/>
</dbReference>
<evidence type="ECO:0000259" key="2">
    <source>
        <dbReference type="PROSITE" id="PS50102"/>
    </source>
</evidence>
<feature type="domain" description="RRM" evidence="2">
    <location>
        <begin position="1"/>
        <end position="60"/>
    </location>
</feature>
<dbReference type="PROSITE" id="PS50102">
    <property type="entry name" value="RRM"/>
    <property type="match status" value="1"/>
</dbReference>
<sequence>MFEAFGPVELVKLPTDPETGNCKGFGFTQFAQLEHLKGAQSLNGNLEIAGRIIKVSLVTDHVRAQDTREKVDKEVLTEYILVSVTSVVIVTIAGVVKEATTILEVFIGGCTQPGTTKADDGEQHNLSILYFEATIV</sequence>
<dbReference type="Proteomes" id="UP001151760">
    <property type="component" value="Unassembled WGS sequence"/>
</dbReference>
<evidence type="ECO:0000256" key="1">
    <source>
        <dbReference type="PROSITE-ProRule" id="PRU00176"/>
    </source>
</evidence>
<gene>
    <name evidence="3" type="ORF">Tco_1112798</name>
</gene>
<dbReference type="InterPro" id="IPR035979">
    <property type="entry name" value="RBD_domain_sf"/>
</dbReference>
<keyword evidence="1" id="KW-0694">RNA-binding</keyword>
<dbReference type="PANTHER" id="PTHR48036">
    <property type="entry name" value="SPLICING FACTOR (PAD-1), PUTATIVE (AFU_ORTHOLOGUE AFUA_1G15810)-RELATED"/>
    <property type="match status" value="1"/>
</dbReference>
<evidence type="ECO:0000313" key="4">
    <source>
        <dbReference type="Proteomes" id="UP001151760"/>
    </source>
</evidence>
<dbReference type="InterPro" id="IPR006509">
    <property type="entry name" value="RBM39_SF"/>
</dbReference>
<protein>
    <submittedName>
        <fullName evidence="3">RNA-binding protein 39-like protein isoform X2</fullName>
    </submittedName>
</protein>
<evidence type="ECO:0000313" key="3">
    <source>
        <dbReference type="EMBL" id="GJU02460.1"/>
    </source>
</evidence>
<reference evidence="3" key="1">
    <citation type="journal article" date="2022" name="Int. J. Mol. Sci.">
        <title>Draft Genome of Tanacetum Coccineum: Genomic Comparison of Closely Related Tanacetum-Family Plants.</title>
        <authorList>
            <person name="Yamashiro T."/>
            <person name="Shiraishi A."/>
            <person name="Nakayama K."/>
            <person name="Satake H."/>
        </authorList>
    </citation>
    <scope>NUCLEOTIDE SEQUENCE</scope>
</reference>
<dbReference type="InterPro" id="IPR000504">
    <property type="entry name" value="RRM_dom"/>
</dbReference>
<dbReference type="Gene3D" id="3.30.70.330">
    <property type="match status" value="1"/>
</dbReference>
<dbReference type="SUPFAM" id="SSF54928">
    <property type="entry name" value="RNA-binding domain, RBD"/>
    <property type="match status" value="1"/>
</dbReference>
<comment type="caution">
    <text evidence="3">The sequence shown here is derived from an EMBL/GenBank/DDBJ whole genome shotgun (WGS) entry which is preliminary data.</text>
</comment>